<dbReference type="GeneTree" id="ENSGT00940000158319"/>
<accession>A0A8C8G548</accession>
<evidence type="ECO:0000256" key="6">
    <source>
        <dbReference type="ARBA" id="ARBA00022753"/>
    </source>
</evidence>
<dbReference type="AlphaFoldDB" id="A0A8C8G548"/>
<dbReference type="InterPro" id="IPR006020">
    <property type="entry name" value="PTB/PI_dom"/>
</dbReference>
<gene>
    <name evidence="16" type="primary">appl2</name>
</gene>
<dbReference type="InterPro" id="IPR004148">
    <property type="entry name" value="BAR_dom"/>
</dbReference>
<dbReference type="GO" id="GO:0051049">
    <property type="term" value="P:regulation of transport"/>
    <property type="evidence" value="ECO:0007669"/>
    <property type="project" value="UniProtKB-ARBA"/>
</dbReference>
<dbReference type="SMART" id="SM00233">
    <property type="entry name" value="PH"/>
    <property type="match status" value="1"/>
</dbReference>
<dbReference type="PANTHER" id="PTHR46415:SF1">
    <property type="entry name" value="DCC-INTERACTING PROTEIN 13-BETA"/>
    <property type="match status" value="1"/>
</dbReference>
<dbReference type="FunFam" id="1.20.1270.60:FF:000031">
    <property type="entry name" value="Putative DCC-interacting protein 13-beta isoform 2"/>
    <property type="match status" value="1"/>
</dbReference>
<evidence type="ECO:0000256" key="3">
    <source>
        <dbReference type="ARBA" id="ARBA00004262"/>
    </source>
</evidence>
<reference evidence="16" key="2">
    <citation type="submission" date="2025-09" db="UniProtKB">
        <authorList>
            <consortium name="Ensembl"/>
        </authorList>
    </citation>
    <scope>IDENTIFICATION</scope>
</reference>
<dbReference type="InterPro" id="IPR027267">
    <property type="entry name" value="AH/BAR_dom_sf"/>
</dbReference>
<name>A0A8C8G548_ONCTS</name>
<dbReference type="PROSITE" id="PS01179">
    <property type="entry name" value="PID"/>
    <property type="match status" value="1"/>
</dbReference>
<dbReference type="InterPro" id="IPR011993">
    <property type="entry name" value="PH-like_dom_sf"/>
</dbReference>
<evidence type="ECO:0000256" key="8">
    <source>
        <dbReference type="ARBA" id="ARBA00023242"/>
    </source>
</evidence>
<evidence type="ECO:0000256" key="10">
    <source>
        <dbReference type="ARBA" id="ARBA00023306"/>
    </source>
</evidence>
<evidence type="ECO:0000256" key="9">
    <source>
        <dbReference type="ARBA" id="ARBA00023273"/>
    </source>
</evidence>
<feature type="region of interest" description="Disordered" evidence="12">
    <location>
        <begin position="394"/>
        <end position="418"/>
    </location>
</feature>
<feature type="chain" id="PRO_5034480580" description="Adaptor protein, phosphotyrosine interaction, PH domain and leucine zipper containing 2" evidence="13">
    <location>
        <begin position="17"/>
        <end position="638"/>
    </location>
</feature>
<evidence type="ECO:0000256" key="7">
    <source>
        <dbReference type="ARBA" id="ARBA00023136"/>
    </source>
</evidence>
<evidence type="ECO:0000256" key="4">
    <source>
        <dbReference type="ARBA" id="ARBA00004466"/>
    </source>
</evidence>
<keyword evidence="17" id="KW-1185">Reference proteome</keyword>
<reference evidence="16" key="1">
    <citation type="submission" date="2025-08" db="UniProtKB">
        <authorList>
            <consortium name="Ensembl"/>
        </authorList>
    </citation>
    <scope>IDENTIFICATION</scope>
</reference>
<sequence>MIIYFSMSLCLLQTRSLLSVFEEDAGTLTDYTNQLLQSMQRVYGAQSEMGLATEQLSSQLLEYEKQNFALGKGDEEVISTLQQFARTVGELNTLHSELASQMADRMIFPMIQFREKDLTEISTLREVFGIASDEHEAAMVKYSRLPKKKENEKVKAELVGEVAYSRRKQHQASMQYYCALNALQYRKRVAMLEPMLGYTQAQIHFYKKGMDLVSKKMDSFLVSVSSMTQSIQAQLDSEAEAMRLTQRELLSMEDTVYMPDRDPVPVNRTLIQKAGYLNIRNKTGLVTTAWDRLYFFTQGGNLMCQPRGAVAGGMVLDLDNSSVMAVECEDRRYCFQITSPSGKTSMILQAESKKEYEEWICTLNNISRQIYLTDNPEAVAIRLNQTAIQAVTPITSFERRGEGSAKPGGVQSSSSAPEAEDLIVPGTPIQFDIMLPASEFQDQNRVGGRRTNPFGETDDDCSPENSLLQQVFAVRFLGSMAVRSGQTQEVIYEAMRQVLAARAIHNIFRTTESHLMVTSSCLRLIDPRTQVTRISFQLQEVTQFAAHQENGRLMGFVVEGRDWSEGTEEGEPSFSAFVFESNTEGEKVGIIKRIHDPEALAQLMKNMPLTNDGKFLLLDSETGDTANGGAPDEEESEA</sequence>
<evidence type="ECO:0000259" key="14">
    <source>
        <dbReference type="PROSITE" id="PS01179"/>
    </source>
</evidence>
<feature type="domain" description="PID" evidence="14">
    <location>
        <begin position="472"/>
        <end position="542"/>
    </location>
</feature>
<dbReference type="SUPFAM" id="SSF50729">
    <property type="entry name" value="PH domain-like"/>
    <property type="match status" value="2"/>
</dbReference>
<proteinExistence type="predicted"/>
<keyword evidence="8" id="KW-0539">Nucleus</keyword>
<dbReference type="GO" id="GO:0001726">
    <property type="term" value="C:ruffle"/>
    <property type="evidence" value="ECO:0007669"/>
    <property type="project" value="UniProtKB-SubCell"/>
</dbReference>
<keyword evidence="13" id="KW-0732">Signal</keyword>
<feature type="signal peptide" evidence="13">
    <location>
        <begin position="1"/>
        <end position="16"/>
    </location>
</feature>
<keyword evidence="5" id="KW-0963">Cytoplasm</keyword>
<evidence type="ECO:0000256" key="5">
    <source>
        <dbReference type="ARBA" id="ARBA00022490"/>
    </source>
</evidence>
<evidence type="ECO:0008006" key="18">
    <source>
        <dbReference type="Google" id="ProtNLM"/>
    </source>
</evidence>
<dbReference type="PROSITE" id="PS50003">
    <property type="entry name" value="PH_DOMAIN"/>
    <property type="match status" value="1"/>
</dbReference>
<comment type="subcellular location">
    <subcellularLocation>
        <location evidence="4">Cell projection</location>
        <location evidence="4">Ruffle</location>
    </subcellularLocation>
    <subcellularLocation>
        <location evidence="3">Cytoplasmic vesicle</location>
        <location evidence="3">Phagosome</location>
    </subcellularLocation>
    <subcellularLocation>
        <location evidence="2">Early endosome membrane</location>
        <topology evidence="2">Peripheral membrane protein</topology>
    </subcellularLocation>
    <subcellularLocation>
        <location evidence="1">Nucleus</location>
    </subcellularLocation>
</comment>
<dbReference type="Gene3D" id="1.20.1270.60">
    <property type="entry name" value="Arfaptin homology (AH) domain/BAR domain"/>
    <property type="match status" value="1"/>
</dbReference>
<keyword evidence="6" id="KW-0967">Endosome</keyword>
<dbReference type="GO" id="GO:0023052">
    <property type="term" value="P:signaling"/>
    <property type="evidence" value="ECO:0007669"/>
    <property type="project" value="TreeGrafter"/>
</dbReference>
<evidence type="ECO:0000256" key="2">
    <source>
        <dbReference type="ARBA" id="ARBA00004220"/>
    </source>
</evidence>
<evidence type="ECO:0000256" key="11">
    <source>
        <dbReference type="ARBA" id="ARBA00023329"/>
    </source>
</evidence>
<keyword evidence="9" id="KW-0966">Cell projection</keyword>
<evidence type="ECO:0000256" key="12">
    <source>
        <dbReference type="SAM" id="MobiDB-lite"/>
    </source>
</evidence>
<dbReference type="Ensembl" id="ENSOTST00005048907.2">
    <property type="protein sequence ID" value="ENSOTSP00005044983.1"/>
    <property type="gene ID" value="ENSOTSG00005017911.2"/>
</dbReference>
<dbReference type="GO" id="GO:0071363">
    <property type="term" value="P:cellular response to growth factor stimulus"/>
    <property type="evidence" value="ECO:0007669"/>
    <property type="project" value="UniProtKB-ARBA"/>
</dbReference>
<dbReference type="Pfam" id="PF00169">
    <property type="entry name" value="PH"/>
    <property type="match status" value="1"/>
</dbReference>
<dbReference type="InterPro" id="IPR001849">
    <property type="entry name" value="PH_domain"/>
</dbReference>
<dbReference type="GO" id="GO:0005634">
    <property type="term" value="C:nucleus"/>
    <property type="evidence" value="ECO:0007669"/>
    <property type="project" value="UniProtKB-SubCell"/>
</dbReference>
<evidence type="ECO:0000256" key="13">
    <source>
        <dbReference type="SAM" id="SignalP"/>
    </source>
</evidence>
<dbReference type="InterPro" id="IPR047236">
    <property type="entry name" value="PH_DP13A/B"/>
</dbReference>
<dbReference type="InterPro" id="IPR047181">
    <property type="entry name" value="DP13A/B"/>
</dbReference>
<dbReference type="GO" id="GO:0045335">
    <property type="term" value="C:phagocytic vesicle"/>
    <property type="evidence" value="ECO:0007669"/>
    <property type="project" value="UniProtKB-SubCell"/>
</dbReference>
<evidence type="ECO:0000259" key="15">
    <source>
        <dbReference type="PROSITE" id="PS50003"/>
    </source>
</evidence>
<dbReference type="CDD" id="cd13247">
    <property type="entry name" value="BAR-PH_APPL"/>
    <property type="match status" value="1"/>
</dbReference>
<keyword evidence="10" id="KW-0131">Cell cycle</keyword>
<dbReference type="PANTHER" id="PTHR46415">
    <property type="entry name" value="ADAPTOR PROTEIN, PHOSPHOTYROSINE INTERACTION, PH DOMAIN AND LEUCINE ZIPPER-CONTAINING 2"/>
    <property type="match status" value="1"/>
</dbReference>
<dbReference type="InterPro" id="IPR047237">
    <property type="entry name" value="PTB_APPL"/>
</dbReference>
<evidence type="ECO:0000313" key="16">
    <source>
        <dbReference type="Ensembl" id="ENSOTSP00005044983.1"/>
    </source>
</evidence>
<keyword evidence="11" id="KW-0968">Cytoplasmic vesicle</keyword>
<dbReference type="GO" id="GO:0031901">
    <property type="term" value="C:early endosome membrane"/>
    <property type="evidence" value="ECO:0007669"/>
    <property type="project" value="UniProtKB-SubCell"/>
</dbReference>
<dbReference type="Proteomes" id="UP000694402">
    <property type="component" value="Unassembled WGS sequence"/>
</dbReference>
<dbReference type="SUPFAM" id="SSF103657">
    <property type="entry name" value="BAR/IMD domain-like"/>
    <property type="match status" value="1"/>
</dbReference>
<feature type="region of interest" description="Disordered" evidence="12">
    <location>
        <begin position="618"/>
        <end position="638"/>
    </location>
</feature>
<dbReference type="Gene3D" id="2.30.29.30">
    <property type="entry name" value="Pleckstrin-homology domain (PH domain)/Phosphotyrosine-binding domain (PTB)"/>
    <property type="match status" value="2"/>
</dbReference>
<organism evidence="16 17">
    <name type="scientific">Oncorhynchus tshawytscha</name>
    <name type="common">Chinook salmon</name>
    <name type="synonym">Salmo tshawytscha</name>
    <dbReference type="NCBI Taxonomy" id="74940"/>
    <lineage>
        <taxon>Eukaryota</taxon>
        <taxon>Metazoa</taxon>
        <taxon>Chordata</taxon>
        <taxon>Craniata</taxon>
        <taxon>Vertebrata</taxon>
        <taxon>Euteleostomi</taxon>
        <taxon>Actinopterygii</taxon>
        <taxon>Neopterygii</taxon>
        <taxon>Teleostei</taxon>
        <taxon>Protacanthopterygii</taxon>
        <taxon>Salmoniformes</taxon>
        <taxon>Salmonidae</taxon>
        <taxon>Salmoninae</taxon>
        <taxon>Oncorhynchus</taxon>
    </lineage>
</organism>
<evidence type="ECO:0000256" key="1">
    <source>
        <dbReference type="ARBA" id="ARBA00004123"/>
    </source>
</evidence>
<dbReference type="Pfam" id="PF16746">
    <property type="entry name" value="BAR_3"/>
    <property type="match status" value="1"/>
</dbReference>
<keyword evidence="7" id="KW-0472">Membrane</keyword>
<evidence type="ECO:0000313" key="17">
    <source>
        <dbReference type="Proteomes" id="UP000694402"/>
    </source>
</evidence>
<dbReference type="FunFam" id="2.30.29.30:FF:000067">
    <property type="entry name" value="Putative DCC-interacting protein 13-beta isoform 2"/>
    <property type="match status" value="1"/>
</dbReference>
<dbReference type="CDD" id="cd13158">
    <property type="entry name" value="PTB_APPL"/>
    <property type="match status" value="1"/>
</dbReference>
<protein>
    <recommendedName>
        <fullName evidence="18">Adaptor protein, phosphotyrosine interaction, PH domain and leucine zipper containing 2</fullName>
    </recommendedName>
</protein>
<feature type="domain" description="PH" evidence="15">
    <location>
        <begin position="270"/>
        <end position="368"/>
    </location>
</feature>